<evidence type="ECO:0000259" key="2">
    <source>
        <dbReference type="Pfam" id="PF00076"/>
    </source>
</evidence>
<dbReference type="Gene3D" id="3.30.70.330">
    <property type="match status" value="1"/>
</dbReference>
<comment type="caution">
    <text evidence="3">The sequence shown here is derived from an EMBL/GenBank/DDBJ whole genome shotgun (WGS) entry which is preliminary data.</text>
</comment>
<evidence type="ECO:0000313" key="3">
    <source>
        <dbReference type="EMBL" id="KAH7123473.1"/>
    </source>
</evidence>
<feature type="region of interest" description="Disordered" evidence="1">
    <location>
        <begin position="55"/>
        <end position="112"/>
    </location>
</feature>
<evidence type="ECO:0000313" key="4">
    <source>
        <dbReference type="Proteomes" id="UP000717696"/>
    </source>
</evidence>
<feature type="domain" description="RRM" evidence="2">
    <location>
        <begin position="15"/>
        <end position="45"/>
    </location>
</feature>
<dbReference type="InterPro" id="IPR000504">
    <property type="entry name" value="RRM_dom"/>
</dbReference>
<dbReference type="Pfam" id="PF00076">
    <property type="entry name" value="RRM_1"/>
    <property type="match status" value="1"/>
</dbReference>
<feature type="compositionally biased region" description="Basic and acidic residues" evidence="1">
    <location>
        <begin position="55"/>
        <end position="72"/>
    </location>
</feature>
<dbReference type="GO" id="GO:0003723">
    <property type="term" value="F:RNA binding"/>
    <property type="evidence" value="ECO:0007669"/>
    <property type="project" value="InterPro"/>
</dbReference>
<dbReference type="SUPFAM" id="SSF54928">
    <property type="entry name" value="RNA-binding domain, RBD"/>
    <property type="match status" value="1"/>
</dbReference>
<organism evidence="3 4">
    <name type="scientific">Dactylonectria estremocensis</name>
    <dbReference type="NCBI Taxonomy" id="1079267"/>
    <lineage>
        <taxon>Eukaryota</taxon>
        <taxon>Fungi</taxon>
        <taxon>Dikarya</taxon>
        <taxon>Ascomycota</taxon>
        <taxon>Pezizomycotina</taxon>
        <taxon>Sordariomycetes</taxon>
        <taxon>Hypocreomycetidae</taxon>
        <taxon>Hypocreales</taxon>
        <taxon>Nectriaceae</taxon>
        <taxon>Dactylonectria</taxon>
    </lineage>
</organism>
<evidence type="ECO:0000256" key="1">
    <source>
        <dbReference type="SAM" id="MobiDB-lite"/>
    </source>
</evidence>
<accession>A0A9P9DQL2</accession>
<feature type="compositionally biased region" description="Low complexity" evidence="1">
    <location>
        <begin position="80"/>
        <end position="101"/>
    </location>
</feature>
<reference evidence="3" key="1">
    <citation type="journal article" date="2021" name="Nat. Commun.">
        <title>Genetic determinants of endophytism in the Arabidopsis root mycobiome.</title>
        <authorList>
            <person name="Mesny F."/>
            <person name="Miyauchi S."/>
            <person name="Thiergart T."/>
            <person name="Pickel B."/>
            <person name="Atanasova L."/>
            <person name="Karlsson M."/>
            <person name="Huettel B."/>
            <person name="Barry K.W."/>
            <person name="Haridas S."/>
            <person name="Chen C."/>
            <person name="Bauer D."/>
            <person name="Andreopoulos W."/>
            <person name="Pangilinan J."/>
            <person name="LaButti K."/>
            <person name="Riley R."/>
            <person name="Lipzen A."/>
            <person name="Clum A."/>
            <person name="Drula E."/>
            <person name="Henrissat B."/>
            <person name="Kohler A."/>
            <person name="Grigoriev I.V."/>
            <person name="Martin F.M."/>
            <person name="Hacquard S."/>
        </authorList>
    </citation>
    <scope>NUCLEOTIDE SEQUENCE</scope>
    <source>
        <strain evidence="3">MPI-CAGE-AT-0021</strain>
    </source>
</reference>
<feature type="compositionally biased region" description="Polar residues" evidence="1">
    <location>
        <begin position="102"/>
        <end position="112"/>
    </location>
</feature>
<dbReference type="Proteomes" id="UP000717696">
    <property type="component" value="Unassembled WGS sequence"/>
</dbReference>
<dbReference type="OrthoDB" id="272703at2759"/>
<sequence>MAIGKRITLHESTRYKKRNDYYCFVDFETVEEADAAVLALNGKWTPTGVLRASRADKNRRDLDAGRLEEESVHMFSNDAPQTQSSQSRRSQPHSSQPQSSRAMESNNWRRGN</sequence>
<keyword evidence="4" id="KW-1185">Reference proteome</keyword>
<proteinExistence type="predicted"/>
<dbReference type="InterPro" id="IPR012677">
    <property type="entry name" value="Nucleotide-bd_a/b_plait_sf"/>
</dbReference>
<dbReference type="InterPro" id="IPR035979">
    <property type="entry name" value="RBD_domain_sf"/>
</dbReference>
<name>A0A9P9DQL2_9HYPO</name>
<protein>
    <recommendedName>
        <fullName evidence="2">RRM domain-containing protein</fullName>
    </recommendedName>
</protein>
<gene>
    <name evidence="3" type="ORF">B0J13DRAFT_647984</name>
</gene>
<dbReference type="EMBL" id="JAGMUU010000025">
    <property type="protein sequence ID" value="KAH7123473.1"/>
    <property type="molecule type" value="Genomic_DNA"/>
</dbReference>
<dbReference type="AlphaFoldDB" id="A0A9P9DQL2"/>